<name>A0A8X8GKZ2_STAHO</name>
<evidence type="ECO:0000313" key="2">
    <source>
        <dbReference type="EMBL" id="MCM5672202.1"/>
    </source>
</evidence>
<evidence type="ECO:0000256" key="1">
    <source>
        <dbReference type="SAM" id="Phobius"/>
    </source>
</evidence>
<dbReference type="Proteomes" id="UP000665944">
    <property type="component" value="Unassembled WGS sequence"/>
</dbReference>
<keyword evidence="1" id="KW-0472">Membrane</keyword>
<dbReference type="RefSeq" id="WP_228451914.1">
    <property type="nucleotide sequence ID" value="NZ_CP014107.1"/>
</dbReference>
<accession>A0A8X8GKZ2</accession>
<gene>
    <name evidence="2" type="ORF">J7T32_005390</name>
</gene>
<feature type="transmembrane region" description="Helical" evidence="1">
    <location>
        <begin position="12"/>
        <end position="34"/>
    </location>
</feature>
<dbReference type="Pfam" id="PF07099">
    <property type="entry name" value="DUF1361"/>
    <property type="match status" value="1"/>
</dbReference>
<protein>
    <submittedName>
        <fullName evidence="2">DUF1361 domain-containing protein</fullName>
    </submittedName>
</protein>
<dbReference type="InterPro" id="IPR009793">
    <property type="entry name" value="DUF1361"/>
</dbReference>
<reference evidence="2 3" key="1">
    <citation type="submission" date="2022-06" db="EMBL/GenBank/DDBJ databases">
        <title>Staphylococcus hominis ShoR14 genome sequence.</title>
        <authorList>
            <person name="Yeo C.C."/>
            <person name="Chew C.H."/>
            <person name="Che Hamzah A.M."/>
            <person name="Al-Trad E.I."/>
        </authorList>
    </citation>
    <scope>NUCLEOTIDE SEQUENCE [LARGE SCALE GENOMIC DNA]</scope>
    <source>
        <strain evidence="2 3">ShoR14</strain>
    </source>
</reference>
<keyword evidence="3" id="KW-1185">Reference proteome</keyword>
<sequence length="73" mass="8444">MYDRVPVLKFLYGIGIFVGRFLRVHTVGLFTYPLTITYHVFDAIDLKSVIFIMLVVLLQTIVILFVKGVRLIK</sequence>
<organism evidence="2 3">
    <name type="scientific">Staphylococcus hominis</name>
    <dbReference type="NCBI Taxonomy" id="1290"/>
    <lineage>
        <taxon>Bacteria</taxon>
        <taxon>Bacillati</taxon>
        <taxon>Bacillota</taxon>
        <taxon>Bacilli</taxon>
        <taxon>Bacillales</taxon>
        <taxon>Staphylococcaceae</taxon>
        <taxon>Staphylococcus</taxon>
    </lineage>
</organism>
<evidence type="ECO:0000313" key="3">
    <source>
        <dbReference type="Proteomes" id="UP000665944"/>
    </source>
</evidence>
<dbReference type="AlphaFoldDB" id="A0A8X8GKZ2"/>
<dbReference type="EMBL" id="JAGHKT020000005">
    <property type="protein sequence ID" value="MCM5672202.1"/>
    <property type="molecule type" value="Genomic_DNA"/>
</dbReference>
<feature type="transmembrane region" description="Helical" evidence="1">
    <location>
        <begin position="46"/>
        <end position="66"/>
    </location>
</feature>
<keyword evidence="1" id="KW-1133">Transmembrane helix</keyword>
<proteinExistence type="predicted"/>
<keyword evidence="1" id="KW-0812">Transmembrane</keyword>
<comment type="caution">
    <text evidence="2">The sequence shown here is derived from an EMBL/GenBank/DDBJ whole genome shotgun (WGS) entry which is preliminary data.</text>
</comment>